<dbReference type="EMBL" id="GG662523">
    <property type="protein sequence ID" value="EAS02755.2"/>
    <property type="molecule type" value="Genomic_DNA"/>
</dbReference>
<evidence type="ECO:0000256" key="1">
    <source>
        <dbReference type="SAM" id="Coils"/>
    </source>
</evidence>
<organism evidence="3 4">
    <name type="scientific">Tetrahymena thermophila (strain SB210)</name>
    <dbReference type="NCBI Taxonomy" id="312017"/>
    <lineage>
        <taxon>Eukaryota</taxon>
        <taxon>Sar</taxon>
        <taxon>Alveolata</taxon>
        <taxon>Ciliophora</taxon>
        <taxon>Intramacronucleata</taxon>
        <taxon>Oligohymenophorea</taxon>
        <taxon>Hymenostomatida</taxon>
        <taxon>Tetrahymenina</taxon>
        <taxon>Tetrahymenidae</taxon>
        <taxon>Tetrahymena</taxon>
    </lineage>
</organism>
<proteinExistence type="predicted"/>
<feature type="region of interest" description="Disordered" evidence="2">
    <location>
        <begin position="1"/>
        <end position="49"/>
    </location>
</feature>
<feature type="compositionally biased region" description="Polar residues" evidence="2">
    <location>
        <begin position="20"/>
        <end position="30"/>
    </location>
</feature>
<reference evidence="4" key="1">
    <citation type="journal article" date="2006" name="PLoS Biol.">
        <title>Macronuclear genome sequence of the ciliate Tetrahymena thermophila, a model eukaryote.</title>
        <authorList>
            <person name="Eisen J.A."/>
            <person name="Coyne R.S."/>
            <person name="Wu M."/>
            <person name="Wu D."/>
            <person name="Thiagarajan M."/>
            <person name="Wortman J.R."/>
            <person name="Badger J.H."/>
            <person name="Ren Q."/>
            <person name="Amedeo P."/>
            <person name="Jones K.M."/>
            <person name="Tallon L.J."/>
            <person name="Delcher A.L."/>
            <person name="Salzberg S.L."/>
            <person name="Silva J.C."/>
            <person name="Haas B.J."/>
            <person name="Majoros W.H."/>
            <person name="Farzad M."/>
            <person name="Carlton J.M."/>
            <person name="Smith R.K. Jr."/>
            <person name="Garg J."/>
            <person name="Pearlman R.E."/>
            <person name="Karrer K.M."/>
            <person name="Sun L."/>
            <person name="Manning G."/>
            <person name="Elde N.C."/>
            <person name="Turkewitz A.P."/>
            <person name="Asai D.J."/>
            <person name="Wilkes D.E."/>
            <person name="Wang Y."/>
            <person name="Cai H."/>
            <person name="Collins K."/>
            <person name="Stewart B.A."/>
            <person name="Lee S.R."/>
            <person name="Wilamowska K."/>
            <person name="Weinberg Z."/>
            <person name="Ruzzo W.L."/>
            <person name="Wloga D."/>
            <person name="Gaertig J."/>
            <person name="Frankel J."/>
            <person name="Tsao C.-C."/>
            <person name="Gorovsky M.A."/>
            <person name="Keeling P.J."/>
            <person name="Waller R.F."/>
            <person name="Patron N.J."/>
            <person name="Cherry J.M."/>
            <person name="Stover N.A."/>
            <person name="Krieger C.J."/>
            <person name="del Toro C."/>
            <person name="Ryder H.F."/>
            <person name="Williamson S.C."/>
            <person name="Barbeau R.A."/>
            <person name="Hamilton E.P."/>
            <person name="Orias E."/>
        </authorList>
    </citation>
    <scope>NUCLEOTIDE SEQUENCE [LARGE SCALE GENOMIC DNA]</scope>
    <source>
        <strain evidence="4">SB210</strain>
    </source>
</reference>
<dbReference type="GeneID" id="7836870"/>
<name>I7M3A2_TETTS</name>
<feature type="compositionally biased region" description="Basic and acidic residues" evidence="2">
    <location>
        <begin position="36"/>
        <end position="46"/>
    </location>
</feature>
<dbReference type="OrthoDB" id="10620171at2759"/>
<evidence type="ECO:0000256" key="2">
    <source>
        <dbReference type="SAM" id="MobiDB-lite"/>
    </source>
</evidence>
<keyword evidence="4" id="KW-1185">Reference proteome</keyword>
<dbReference type="RefSeq" id="XP_001023000.2">
    <property type="nucleotide sequence ID" value="XM_001023000.2"/>
</dbReference>
<dbReference type="InParanoid" id="I7M3A2"/>
<evidence type="ECO:0000313" key="3">
    <source>
        <dbReference type="EMBL" id="EAS02755.2"/>
    </source>
</evidence>
<dbReference type="Proteomes" id="UP000009168">
    <property type="component" value="Unassembled WGS sequence"/>
</dbReference>
<feature type="coiled-coil region" evidence="1">
    <location>
        <begin position="50"/>
        <end position="77"/>
    </location>
</feature>
<keyword evidence="1" id="KW-0175">Coiled coil</keyword>
<protein>
    <submittedName>
        <fullName evidence="3">Uncharacterized protein</fullName>
    </submittedName>
</protein>
<gene>
    <name evidence="3" type="ORF">TTHERM_00348450</name>
</gene>
<sequence length="604" mass="71140">MSEVSAEQIKQSQREEDVQHQVNQVSEPVNQVQEQQHQEEEERKESTIPQQIQNEQLQAINQQVQNLTLDQQQTNSQLSPIKEFNPEEFKQQQQQITQNNPKEITIPSEPNTTNNQIYEETQSGSYVFKGHDQQNQNYHQQYQQDQGRYKEQWSEIYEHEMIAHSSMDRKRQNLEMLREWDRKRAYFLNIHRSLIESIIAQIDIKMQASNQFMQFIIHYFQNKAKQELQYARQPIPKPEAALMNNELAKNIYGHLKKGLQLLDDANFEHAKKVSQFAYTIEHDILEELLMVDYNQSIASLSALVNEINLLKRQMSQLNEVTSRKSGKVAQVYNMSTPKTGYKKITTKPKDLYRTQLNFLRNAEIQTETQRKLARAVLQFWESSKEIEKNRGKSIAKALKLFQEQFVLCYGENTQIKESVEFLSNGFSEENIDEQFSVQSIFNQQDMEFLTEQLVKKEENPLAEGEKPKLSYNEIIPFFENFVVEKFDNRMLILKDLKTQRLQGGAQNSQYRDSHLVITADNYLHCFDNTEITSQKLANYFQKPNFTLSLNKCLLRRVSTQNFLVELSIQQSGFLNYLQGSEKFFFNFRNSDEIEEMAQFINSLN</sequence>
<dbReference type="KEGG" id="tet:TTHERM_00348450"/>
<accession>I7M3A2</accession>
<evidence type="ECO:0000313" key="4">
    <source>
        <dbReference type="Proteomes" id="UP000009168"/>
    </source>
</evidence>
<dbReference type="AlphaFoldDB" id="I7M3A2"/>